<dbReference type="PANTHER" id="PTHR36154">
    <property type="entry name" value="DNA-BINDING TRANSCRIPTIONAL ACTIVATOR ALPA"/>
    <property type="match status" value="1"/>
</dbReference>
<dbReference type="AlphaFoldDB" id="A0A147HWZ2"/>
<comment type="caution">
    <text evidence="1">The sequence shown here is derived from an EMBL/GenBank/DDBJ whole genome shotgun (WGS) entry which is preliminary data.</text>
</comment>
<dbReference type="PATRIC" id="fig|33051.3.peg.3265"/>
<dbReference type="InterPro" id="IPR052931">
    <property type="entry name" value="Prophage_regulatory_activator"/>
</dbReference>
<dbReference type="InterPro" id="IPR010260">
    <property type="entry name" value="AlpA"/>
</dbReference>
<evidence type="ECO:0000313" key="1">
    <source>
        <dbReference type="EMBL" id="KTT69452.1"/>
    </source>
</evidence>
<reference evidence="1 2" key="1">
    <citation type="journal article" date="2016" name="Front. Microbiol.">
        <title>Genomic Resource of Rice Seed Associated Bacteria.</title>
        <authorList>
            <person name="Midha S."/>
            <person name="Bansal K."/>
            <person name="Sharma S."/>
            <person name="Kumar N."/>
            <person name="Patil P.P."/>
            <person name="Chaudhry V."/>
            <person name="Patil P.B."/>
        </authorList>
    </citation>
    <scope>NUCLEOTIDE SEQUENCE [LARGE SCALE GENOMIC DNA]</scope>
    <source>
        <strain evidence="1 2">NS319</strain>
    </source>
</reference>
<proteinExistence type="predicted"/>
<sequence>MSTNPDRILRLRTVLDQTGLCRSTLYRKMANGTFPKNIQLSTRCVGWRASAVDEWLRNPMFYHVDDHPAE</sequence>
<dbReference type="EMBL" id="LDTD01000068">
    <property type="protein sequence ID" value="KTT69452.1"/>
    <property type="molecule type" value="Genomic_DNA"/>
</dbReference>
<accession>A0A147HWZ2</accession>
<dbReference type="PANTHER" id="PTHR36154:SF1">
    <property type="entry name" value="DNA-BINDING TRANSCRIPTIONAL ACTIVATOR ALPA"/>
    <property type="match status" value="1"/>
</dbReference>
<gene>
    <name evidence="1" type="ORF">NS319_10440</name>
</gene>
<name>A0A147HWZ2_9SPHN</name>
<dbReference type="RefSeq" id="WP_058733564.1">
    <property type="nucleotide sequence ID" value="NZ_LDTD01000068.1"/>
</dbReference>
<dbReference type="Gene3D" id="1.10.238.160">
    <property type="match status" value="1"/>
</dbReference>
<evidence type="ECO:0000313" key="2">
    <source>
        <dbReference type="Proteomes" id="UP000072867"/>
    </source>
</evidence>
<organism evidence="1 2">
    <name type="scientific">Sphingomonas sanguinis</name>
    <dbReference type="NCBI Taxonomy" id="33051"/>
    <lineage>
        <taxon>Bacteria</taxon>
        <taxon>Pseudomonadati</taxon>
        <taxon>Pseudomonadota</taxon>
        <taxon>Alphaproteobacteria</taxon>
        <taxon>Sphingomonadales</taxon>
        <taxon>Sphingomonadaceae</taxon>
        <taxon>Sphingomonas</taxon>
    </lineage>
</organism>
<dbReference type="Pfam" id="PF05930">
    <property type="entry name" value="Phage_AlpA"/>
    <property type="match status" value="1"/>
</dbReference>
<dbReference type="Proteomes" id="UP000072867">
    <property type="component" value="Unassembled WGS sequence"/>
</dbReference>
<protein>
    <submittedName>
        <fullName evidence="1">AlpA family transcriptional regulator</fullName>
    </submittedName>
</protein>